<organism evidence="1 2">
    <name type="scientific">Micromonospora lupini str. Lupac 08</name>
    <dbReference type="NCBI Taxonomy" id="1150864"/>
    <lineage>
        <taxon>Bacteria</taxon>
        <taxon>Bacillati</taxon>
        <taxon>Actinomycetota</taxon>
        <taxon>Actinomycetes</taxon>
        <taxon>Micromonosporales</taxon>
        <taxon>Micromonosporaceae</taxon>
        <taxon>Micromonospora</taxon>
    </lineage>
</organism>
<evidence type="ECO:0000313" key="1">
    <source>
        <dbReference type="EMBL" id="CCH19831.1"/>
    </source>
</evidence>
<evidence type="ECO:0000313" key="2">
    <source>
        <dbReference type="Proteomes" id="UP000003448"/>
    </source>
</evidence>
<dbReference type="AlphaFoldDB" id="I0L7N4"/>
<dbReference type="EMBL" id="CAIE01000036">
    <property type="protein sequence ID" value="CCH19831.1"/>
    <property type="molecule type" value="Genomic_DNA"/>
</dbReference>
<dbReference type="SUPFAM" id="SSF55931">
    <property type="entry name" value="Glutamine synthetase/guanido kinase"/>
    <property type="match status" value="1"/>
</dbReference>
<accession>I0L7N4</accession>
<sequence length="206" mass="22763">MRPGSRVGRSSGTAWYRWSLRSARTWPSCGRTWWRCGAPQPTRRRMRVRVWLRSVPLPCASLTGRCRTNRAITPCRGGSARSRTILRSVAATCMWDCPTGSWRCRSATTFGRGCRSFRRSPPIRRCTTAPTPATRAGVPCNCSAGRADVPAPRLRTCLLAAAHWRAAHEGLDGQLIDLRFGGSRPAWELVEELLTRVGPALVSDSG</sequence>
<dbReference type="STRING" id="1150864.MILUP08_44709"/>
<dbReference type="Gene3D" id="3.30.590.20">
    <property type="match status" value="1"/>
</dbReference>
<dbReference type="Proteomes" id="UP000003448">
    <property type="component" value="Unassembled WGS sequence"/>
</dbReference>
<dbReference type="eggNOG" id="COG2170">
    <property type="taxonomic scope" value="Bacteria"/>
</dbReference>
<reference evidence="1 2" key="1">
    <citation type="journal article" date="2012" name="J. Bacteriol.">
        <title>Genome Sequence of Micromonospora lupini Lupac 08, Isolated from Root Nodules of Lupinus angustifolius.</title>
        <authorList>
            <person name="Alonso-Vega P."/>
            <person name="Normand P."/>
            <person name="Bacigalupe R."/>
            <person name="Pujic P."/>
            <person name="Lajus A."/>
            <person name="Vallenet D."/>
            <person name="Carro L."/>
            <person name="Coll P."/>
            <person name="Trujillo M.E."/>
        </authorList>
    </citation>
    <scope>NUCLEOTIDE SEQUENCE [LARGE SCALE GENOMIC DNA]</scope>
    <source>
        <strain evidence="1 2">Lupac 08</strain>
    </source>
</reference>
<gene>
    <name evidence="1" type="ORF">MILUP08_44709</name>
</gene>
<name>I0L7N4_9ACTN</name>
<keyword evidence="2" id="KW-1185">Reference proteome</keyword>
<dbReference type="InterPro" id="IPR014746">
    <property type="entry name" value="Gln_synth/guanido_kin_cat_dom"/>
</dbReference>
<proteinExistence type="predicted"/>
<dbReference type="GO" id="GO:0003824">
    <property type="term" value="F:catalytic activity"/>
    <property type="evidence" value="ECO:0007669"/>
    <property type="project" value="InterPro"/>
</dbReference>
<protein>
    <submittedName>
        <fullName evidence="1">Uncharacterized protein</fullName>
    </submittedName>
</protein>